<feature type="domain" description="EngA-type G" evidence="11">
    <location>
        <begin position="2"/>
        <end position="166"/>
    </location>
</feature>
<dbReference type="InterPro" id="IPR015946">
    <property type="entry name" value="KH_dom-like_a/b"/>
</dbReference>
<dbReference type="Proteomes" id="UP000030066">
    <property type="component" value="Chromosome"/>
</dbReference>
<dbReference type="InterPro" id="IPR032859">
    <property type="entry name" value="KH_dom-like"/>
</dbReference>
<dbReference type="KEGG" id="mgj:MGM1_4540"/>
<evidence type="ECO:0000256" key="10">
    <source>
        <dbReference type="RuleBase" id="RU004481"/>
    </source>
</evidence>
<evidence type="ECO:0000256" key="3">
    <source>
        <dbReference type="ARBA" id="ARBA00022517"/>
    </source>
</evidence>
<dbReference type="eggNOG" id="COG1160">
    <property type="taxonomic scope" value="Bacteria"/>
</dbReference>
<accession>A0A097STA4</accession>
<dbReference type="InterPro" id="IPR006073">
    <property type="entry name" value="GTP-bd"/>
</dbReference>
<dbReference type="GO" id="GO:0005525">
    <property type="term" value="F:GTP binding"/>
    <property type="evidence" value="ECO:0007669"/>
    <property type="project" value="UniProtKB-UniRule"/>
</dbReference>
<dbReference type="SUPFAM" id="SSF52540">
    <property type="entry name" value="P-loop containing nucleoside triphosphate hydrolases"/>
    <property type="match status" value="2"/>
</dbReference>
<dbReference type="FunFam" id="3.40.50.300:FF:000057">
    <property type="entry name" value="GTPase Der"/>
    <property type="match status" value="1"/>
</dbReference>
<evidence type="ECO:0000313" key="13">
    <source>
        <dbReference type="Proteomes" id="UP000030066"/>
    </source>
</evidence>
<dbReference type="InterPro" id="IPR031166">
    <property type="entry name" value="G_ENGA"/>
</dbReference>
<keyword evidence="5 8" id="KW-0547">Nucleotide-binding</keyword>
<reference evidence="12 13" key="1">
    <citation type="journal article" date="2014" name="PLoS ONE">
        <title>An emerging Mycoplasma associated with trichomoniasis, vaginal infection and disease.</title>
        <authorList>
            <consortium name="Vaginal Microbiome Consortium"/>
            <person name="Fettweis J.M."/>
            <person name="Serrano M.G."/>
            <person name="Huang B."/>
            <person name="Brooks J.P."/>
            <person name="Glascock A.L."/>
            <person name="Sheth N.U."/>
            <person name="Strauss J.F.III."/>
            <person name="Jefferson K.K."/>
            <person name="Buck G.A."/>
        </authorList>
    </citation>
    <scope>NUCLEOTIDE SEQUENCE [LARGE SCALE GENOMIC DNA]</scope>
    <source>
        <strain evidence="12 13">VCU_M1</strain>
    </source>
</reference>
<evidence type="ECO:0000256" key="8">
    <source>
        <dbReference type="HAMAP-Rule" id="MF_00195"/>
    </source>
</evidence>
<dbReference type="PIRSF" id="PIRSF006485">
    <property type="entry name" value="GTP-binding_EngA"/>
    <property type="match status" value="1"/>
</dbReference>
<dbReference type="NCBIfam" id="TIGR00231">
    <property type="entry name" value="small_GTP"/>
    <property type="match status" value="2"/>
</dbReference>
<dbReference type="PANTHER" id="PTHR43834">
    <property type="entry name" value="GTPASE DER"/>
    <property type="match status" value="1"/>
</dbReference>
<dbReference type="NCBIfam" id="TIGR03594">
    <property type="entry name" value="GTPase_EngA"/>
    <property type="match status" value="1"/>
</dbReference>
<feature type="binding site" evidence="8">
    <location>
        <begin position="294"/>
        <end position="297"/>
    </location>
    <ligand>
        <name>GTP</name>
        <dbReference type="ChEBI" id="CHEBI:37565"/>
        <label>2</label>
    </ligand>
</feature>
<dbReference type="CDD" id="cd01895">
    <property type="entry name" value="EngA2"/>
    <property type="match status" value="1"/>
</dbReference>
<keyword evidence="4 10" id="KW-0677">Repeat</keyword>
<keyword evidence="3 8" id="KW-0690">Ribosome biogenesis</keyword>
<keyword evidence="6 8" id="KW-0342">GTP-binding</keyword>
<keyword evidence="13" id="KW-1185">Reference proteome</keyword>
<dbReference type="InterPro" id="IPR005225">
    <property type="entry name" value="Small_GTP-bd"/>
</dbReference>
<evidence type="ECO:0000256" key="7">
    <source>
        <dbReference type="ARBA" id="ARBA00032345"/>
    </source>
</evidence>
<dbReference type="PANTHER" id="PTHR43834:SF6">
    <property type="entry name" value="GTPASE DER"/>
    <property type="match status" value="1"/>
</dbReference>
<dbReference type="FunFam" id="3.40.50.300:FF:000040">
    <property type="entry name" value="GTPase Der"/>
    <property type="match status" value="1"/>
</dbReference>
<dbReference type="PROSITE" id="PS51712">
    <property type="entry name" value="G_ENGA"/>
    <property type="match status" value="2"/>
</dbReference>
<proteinExistence type="inferred from homology"/>
<evidence type="ECO:0000313" key="12">
    <source>
        <dbReference type="EMBL" id="AIV03820.1"/>
    </source>
</evidence>
<dbReference type="Pfam" id="PF14714">
    <property type="entry name" value="KH_dom-like"/>
    <property type="match status" value="1"/>
</dbReference>
<evidence type="ECO:0000259" key="11">
    <source>
        <dbReference type="PROSITE" id="PS51712"/>
    </source>
</evidence>
<comment type="similarity">
    <text evidence="1 8 9 10">Belongs to the TRAFAC class TrmE-Era-EngA-EngB-Septin-like GTPase superfamily. EngA (Der) GTPase family.</text>
</comment>
<dbReference type="EMBL" id="CP007711">
    <property type="protein sequence ID" value="AIV03820.1"/>
    <property type="molecule type" value="Genomic_DNA"/>
</dbReference>
<evidence type="ECO:0000256" key="2">
    <source>
        <dbReference type="ARBA" id="ARBA00020953"/>
    </source>
</evidence>
<evidence type="ECO:0000256" key="9">
    <source>
        <dbReference type="PROSITE-ProRule" id="PRU01049"/>
    </source>
</evidence>
<dbReference type="HOGENOM" id="CLU_016077_6_2_14"/>
<feature type="domain" description="EngA-type G" evidence="11">
    <location>
        <begin position="176"/>
        <end position="352"/>
    </location>
</feature>
<dbReference type="InterPro" id="IPR016484">
    <property type="entry name" value="GTPase_Der"/>
</dbReference>
<dbReference type="InterPro" id="IPR027417">
    <property type="entry name" value="P-loop_NTPase"/>
</dbReference>
<feature type="binding site" evidence="8">
    <location>
        <begin position="8"/>
        <end position="15"/>
    </location>
    <ligand>
        <name>GTP</name>
        <dbReference type="ChEBI" id="CHEBI:37565"/>
        <label>1</label>
    </ligand>
</feature>
<feature type="binding site" evidence="8">
    <location>
        <begin position="229"/>
        <end position="233"/>
    </location>
    <ligand>
        <name>GTP</name>
        <dbReference type="ChEBI" id="CHEBI:37565"/>
        <label>2</label>
    </ligand>
</feature>
<dbReference type="GO" id="GO:0042254">
    <property type="term" value="P:ribosome biogenesis"/>
    <property type="evidence" value="ECO:0007669"/>
    <property type="project" value="UniProtKB-KW"/>
</dbReference>
<feature type="binding site" evidence="8">
    <location>
        <begin position="182"/>
        <end position="189"/>
    </location>
    <ligand>
        <name>GTP</name>
        <dbReference type="ChEBI" id="CHEBI:37565"/>
        <label>2</label>
    </ligand>
</feature>
<evidence type="ECO:0000256" key="6">
    <source>
        <dbReference type="ARBA" id="ARBA00023134"/>
    </source>
</evidence>
<dbReference type="Gene3D" id="3.40.50.300">
    <property type="entry name" value="P-loop containing nucleotide triphosphate hydrolases"/>
    <property type="match status" value="2"/>
</dbReference>
<comment type="subunit">
    <text evidence="8">Associates with the 50S ribosomal subunit.</text>
</comment>
<sequence length="450" mass="51610">MYKVVIVGKPNVGKSTLFNRLIHEKRAITNDEPGVTRDRLYGEVNWLNNIFTLVDTGGLTIKDAPFQKKIQIQVNYALEEADLILFITSLKEGIDADDHFITKLLKKQKCKNVILVVNKCEKNQYYENEKQFYSLGFGKPYYIASEHGIGTGDLLDAIISKLTNKIKRTRIKKDRLPFCIIGRTNVGKSTLVNAILNEDRVLVSPIAHTTRDSVDCDFSYKNQNFTIIDTAGIRRKGKITNQVEKYAILRTQDAISRSKMILLVLDGSEEFNEQDEVIGGLAYKANIPTIIVVNKWDNIRDKSEKTMNEKIKIIRSKFKYLPWAPIVFISAKNKKRLHLIFDTMQEMHKQLNIKVNTSLLNECILKMQSLVPASMFKGGRLNISYATQVKGQVPTFVIFTNDPKYLHFSYARMIENLIRNSFGIDRVPITVYYKDKNARIRGIREEQNNG</sequence>
<organism evidence="12 13">
    <name type="scientific">Candidatus Malacoplasma girerdii</name>
    <dbReference type="NCBI Taxonomy" id="1318617"/>
    <lineage>
        <taxon>Bacteria</taxon>
        <taxon>Bacillati</taxon>
        <taxon>Mycoplasmatota</taxon>
        <taxon>Mycoplasmoidales</taxon>
        <taxon>Mycoplasmoidaceae</taxon>
        <taxon>Malacoplasma</taxon>
    </lineage>
</organism>
<name>A0A097STA4_9BACT</name>
<dbReference type="GO" id="GO:0043022">
    <property type="term" value="F:ribosome binding"/>
    <property type="evidence" value="ECO:0007669"/>
    <property type="project" value="TreeGrafter"/>
</dbReference>
<evidence type="ECO:0000256" key="4">
    <source>
        <dbReference type="ARBA" id="ARBA00022737"/>
    </source>
</evidence>
<evidence type="ECO:0000256" key="5">
    <source>
        <dbReference type="ARBA" id="ARBA00022741"/>
    </source>
</evidence>
<dbReference type="Pfam" id="PF01926">
    <property type="entry name" value="MMR_HSR1"/>
    <property type="match status" value="2"/>
</dbReference>
<comment type="function">
    <text evidence="8 10">GTPase that plays an essential role in the late steps of ribosome biogenesis.</text>
</comment>
<dbReference type="HAMAP" id="MF_00195">
    <property type="entry name" value="GTPase_Der"/>
    <property type="match status" value="1"/>
</dbReference>
<dbReference type="Gene3D" id="3.30.300.20">
    <property type="match status" value="1"/>
</dbReference>
<gene>
    <name evidence="12" type="primary">engA</name>
    <name evidence="8" type="synonym">der</name>
    <name evidence="12" type="ORF">MGM1_4540</name>
</gene>
<dbReference type="AlphaFoldDB" id="A0A097STA4"/>
<dbReference type="STRING" id="1318617.MGM1_4540"/>
<protein>
    <recommendedName>
        <fullName evidence="2 8">GTPase Der</fullName>
    </recommendedName>
    <alternativeName>
        <fullName evidence="7 8">GTP-binding protein EngA</fullName>
    </alternativeName>
</protein>
<feature type="binding site" evidence="8">
    <location>
        <begin position="118"/>
        <end position="121"/>
    </location>
    <ligand>
        <name>GTP</name>
        <dbReference type="ChEBI" id="CHEBI:37565"/>
        <label>1</label>
    </ligand>
</feature>
<feature type="binding site" evidence="8">
    <location>
        <begin position="55"/>
        <end position="59"/>
    </location>
    <ligand>
        <name>GTP</name>
        <dbReference type="ChEBI" id="CHEBI:37565"/>
        <label>1</label>
    </ligand>
</feature>
<evidence type="ECO:0000256" key="1">
    <source>
        <dbReference type="ARBA" id="ARBA00008279"/>
    </source>
</evidence>
<dbReference type="CDD" id="cd01894">
    <property type="entry name" value="EngA1"/>
    <property type="match status" value="1"/>
</dbReference>